<accession>A0A9Q0ILE8</accession>
<name>A0A9Q0ILE8_9TELE</name>
<evidence type="ECO:0000313" key="2">
    <source>
        <dbReference type="EMBL" id="KAJ3601346.1"/>
    </source>
</evidence>
<proteinExistence type="predicted"/>
<evidence type="ECO:0000313" key="3">
    <source>
        <dbReference type="Proteomes" id="UP001148018"/>
    </source>
</evidence>
<dbReference type="AlphaFoldDB" id="A0A9Q0ILE8"/>
<organism evidence="2 3">
    <name type="scientific">Muraenolepis orangiensis</name>
    <name type="common">Patagonian moray cod</name>
    <dbReference type="NCBI Taxonomy" id="630683"/>
    <lineage>
        <taxon>Eukaryota</taxon>
        <taxon>Metazoa</taxon>
        <taxon>Chordata</taxon>
        <taxon>Craniata</taxon>
        <taxon>Vertebrata</taxon>
        <taxon>Euteleostomi</taxon>
        <taxon>Actinopterygii</taxon>
        <taxon>Neopterygii</taxon>
        <taxon>Teleostei</taxon>
        <taxon>Neoteleostei</taxon>
        <taxon>Acanthomorphata</taxon>
        <taxon>Zeiogadaria</taxon>
        <taxon>Gadariae</taxon>
        <taxon>Gadiformes</taxon>
        <taxon>Muraenolepidoidei</taxon>
        <taxon>Muraenolepididae</taxon>
        <taxon>Muraenolepis</taxon>
    </lineage>
</organism>
<feature type="compositionally biased region" description="Polar residues" evidence="1">
    <location>
        <begin position="62"/>
        <end position="73"/>
    </location>
</feature>
<evidence type="ECO:0000256" key="1">
    <source>
        <dbReference type="SAM" id="MobiDB-lite"/>
    </source>
</evidence>
<reference evidence="2" key="1">
    <citation type="submission" date="2022-07" db="EMBL/GenBank/DDBJ databases">
        <title>Chromosome-level genome of Muraenolepis orangiensis.</title>
        <authorList>
            <person name="Kim J."/>
        </authorList>
    </citation>
    <scope>NUCLEOTIDE SEQUENCE</scope>
    <source>
        <strain evidence="2">KU_S4_2022</strain>
        <tissue evidence="2">Muscle</tissue>
    </source>
</reference>
<keyword evidence="3" id="KW-1185">Reference proteome</keyword>
<comment type="caution">
    <text evidence="2">The sequence shown here is derived from an EMBL/GenBank/DDBJ whole genome shotgun (WGS) entry which is preliminary data.</text>
</comment>
<dbReference type="Proteomes" id="UP001148018">
    <property type="component" value="Unassembled WGS sequence"/>
</dbReference>
<protein>
    <submittedName>
        <fullName evidence="2">Uncharacterized protein</fullName>
    </submittedName>
</protein>
<feature type="compositionally biased region" description="Basic and acidic residues" evidence="1">
    <location>
        <begin position="13"/>
        <end position="61"/>
    </location>
</feature>
<gene>
    <name evidence="2" type="ORF">NHX12_032317</name>
</gene>
<dbReference type="EMBL" id="JANIIK010000047">
    <property type="protein sequence ID" value="KAJ3601346.1"/>
    <property type="molecule type" value="Genomic_DNA"/>
</dbReference>
<feature type="region of interest" description="Disordered" evidence="1">
    <location>
        <begin position="1"/>
        <end position="105"/>
    </location>
</feature>
<sequence length="105" mass="11713">MTLSLRPPWVSSLDERRRDTRTMQAGKELRKEEYIRKGRGGGRMEKKGERRETKDQEKDKSQATPAISQSTPLESDGGRPLTRASYTGLLHGPLTRASADSSLGI</sequence>